<dbReference type="Pfam" id="PF12895">
    <property type="entry name" value="ANAPC3"/>
    <property type="match status" value="1"/>
</dbReference>
<dbReference type="KEGG" id="ehx:EMIHUDRAFT_214580"/>
<dbReference type="InterPro" id="IPR011990">
    <property type="entry name" value="TPR-like_helical_dom_sf"/>
</dbReference>
<dbReference type="GeneID" id="17257579"/>
<keyword evidence="2" id="KW-1185">Reference proteome</keyword>
<sequence length="136" mass="15460">MPDLAHLRYIVEDSIGKHMYENAVFLADKLVTMSRGAPDDVYLLTQAFMFTRQHRRALHVLRQHRLATSSPRFTYLTAKCLAECQEWDECLATLDDTGHEWLRLYYGCKLDPEKGRQLAALHAAAGAAEEPAPATR</sequence>
<name>A0A0D3IJ59_EMIH1</name>
<dbReference type="STRING" id="2903.R1DRF7"/>
<protein>
    <submittedName>
        <fullName evidence="1">Uncharacterized protein</fullName>
    </submittedName>
</protein>
<proteinExistence type="predicted"/>
<organism evidence="1 2">
    <name type="scientific">Emiliania huxleyi (strain CCMP1516)</name>
    <dbReference type="NCBI Taxonomy" id="280463"/>
    <lineage>
        <taxon>Eukaryota</taxon>
        <taxon>Haptista</taxon>
        <taxon>Haptophyta</taxon>
        <taxon>Prymnesiophyceae</taxon>
        <taxon>Isochrysidales</taxon>
        <taxon>Noelaerhabdaceae</taxon>
        <taxon>Emiliania</taxon>
    </lineage>
</organism>
<dbReference type="eggNOG" id="KOG1173">
    <property type="taxonomic scope" value="Eukaryota"/>
</dbReference>
<reference evidence="1" key="2">
    <citation type="submission" date="2024-10" db="UniProtKB">
        <authorList>
            <consortium name="EnsemblProtists"/>
        </authorList>
    </citation>
    <scope>IDENTIFICATION</scope>
</reference>
<evidence type="ECO:0000313" key="1">
    <source>
        <dbReference type="EnsemblProtists" id="EOD11294"/>
    </source>
</evidence>
<dbReference type="HOGENOM" id="CLU_155550_0_0_1"/>
<dbReference type="Gene3D" id="1.25.40.10">
    <property type="entry name" value="Tetratricopeptide repeat domain"/>
    <property type="match status" value="1"/>
</dbReference>
<reference evidence="2" key="1">
    <citation type="journal article" date="2013" name="Nature">
        <title>Pan genome of the phytoplankton Emiliania underpins its global distribution.</title>
        <authorList>
            <person name="Read B.A."/>
            <person name="Kegel J."/>
            <person name="Klute M.J."/>
            <person name="Kuo A."/>
            <person name="Lefebvre S.C."/>
            <person name="Maumus F."/>
            <person name="Mayer C."/>
            <person name="Miller J."/>
            <person name="Monier A."/>
            <person name="Salamov A."/>
            <person name="Young J."/>
            <person name="Aguilar M."/>
            <person name="Claverie J.M."/>
            <person name="Frickenhaus S."/>
            <person name="Gonzalez K."/>
            <person name="Herman E.K."/>
            <person name="Lin Y.C."/>
            <person name="Napier J."/>
            <person name="Ogata H."/>
            <person name="Sarno A.F."/>
            <person name="Shmutz J."/>
            <person name="Schroeder D."/>
            <person name="de Vargas C."/>
            <person name="Verret F."/>
            <person name="von Dassow P."/>
            <person name="Valentin K."/>
            <person name="Van de Peer Y."/>
            <person name="Wheeler G."/>
            <person name="Dacks J.B."/>
            <person name="Delwiche C.F."/>
            <person name="Dyhrman S.T."/>
            <person name="Glockner G."/>
            <person name="John U."/>
            <person name="Richards T."/>
            <person name="Worden A.Z."/>
            <person name="Zhang X."/>
            <person name="Grigoriev I.V."/>
            <person name="Allen A.E."/>
            <person name="Bidle K."/>
            <person name="Borodovsky M."/>
            <person name="Bowler C."/>
            <person name="Brownlee C."/>
            <person name="Cock J.M."/>
            <person name="Elias M."/>
            <person name="Gladyshev V.N."/>
            <person name="Groth M."/>
            <person name="Guda C."/>
            <person name="Hadaegh A."/>
            <person name="Iglesias-Rodriguez M.D."/>
            <person name="Jenkins J."/>
            <person name="Jones B.M."/>
            <person name="Lawson T."/>
            <person name="Leese F."/>
            <person name="Lindquist E."/>
            <person name="Lobanov A."/>
            <person name="Lomsadze A."/>
            <person name="Malik S.B."/>
            <person name="Marsh M.E."/>
            <person name="Mackinder L."/>
            <person name="Mock T."/>
            <person name="Mueller-Roeber B."/>
            <person name="Pagarete A."/>
            <person name="Parker M."/>
            <person name="Probert I."/>
            <person name="Quesneville H."/>
            <person name="Raines C."/>
            <person name="Rensing S.A."/>
            <person name="Riano-Pachon D.M."/>
            <person name="Richier S."/>
            <person name="Rokitta S."/>
            <person name="Shiraiwa Y."/>
            <person name="Soanes D.M."/>
            <person name="van der Giezen M."/>
            <person name="Wahlund T.M."/>
            <person name="Williams B."/>
            <person name="Wilson W."/>
            <person name="Wolfe G."/>
            <person name="Wurch L.L."/>
        </authorList>
    </citation>
    <scope>NUCLEOTIDE SEQUENCE</scope>
</reference>
<dbReference type="Proteomes" id="UP000013827">
    <property type="component" value="Unassembled WGS sequence"/>
</dbReference>
<accession>A0A0D3IJ59</accession>
<dbReference type="EnsemblProtists" id="EOD11294">
    <property type="protein sequence ID" value="EOD11294"/>
    <property type="gene ID" value="EMIHUDRAFT_214580"/>
</dbReference>
<evidence type="ECO:0000313" key="2">
    <source>
        <dbReference type="Proteomes" id="UP000013827"/>
    </source>
</evidence>
<dbReference type="PaxDb" id="2903-EOD11294"/>
<dbReference type="RefSeq" id="XP_005763723.1">
    <property type="nucleotide sequence ID" value="XM_005763666.1"/>
</dbReference>
<dbReference type="AlphaFoldDB" id="A0A0D3IJ59"/>